<evidence type="ECO:0000313" key="3">
    <source>
        <dbReference type="EMBL" id="KAF1950692.1"/>
    </source>
</evidence>
<feature type="region of interest" description="Disordered" evidence="1">
    <location>
        <begin position="170"/>
        <end position="197"/>
    </location>
</feature>
<dbReference type="Gene3D" id="2.120.10.70">
    <property type="entry name" value="Fucose-specific lectin"/>
    <property type="match status" value="1"/>
</dbReference>
<protein>
    <recommendedName>
        <fullName evidence="5">Fucose-specific lectin</fullName>
    </recommendedName>
</protein>
<dbReference type="OrthoDB" id="3800077at2759"/>
<evidence type="ECO:0000256" key="1">
    <source>
        <dbReference type="SAM" id="MobiDB-lite"/>
    </source>
</evidence>
<dbReference type="SUPFAM" id="SSF89372">
    <property type="entry name" value="Fucose-specific lectin"/>
    <property type="match status" value="1"/>
</dbReference>
<keyword evidence="2" id="KW-1133">Transmembrane helix</keyword>
<dbReference type="EMBL" id="ML977023">
    <property type="protein sequence ID" value="KAF1950692.1"/>
    <property type="molecule type" value="Genomic_DNA"/>
</dbReference>
<feature type="region of interest" description="Disordered" evidence="1">
    <location>
        <begin position="1"/>
        <end position="20"/>
    </location>
</feature>
<dbReference type="Proteomes" id="UP000800035">
    <property type="component" value="Unassembled WGS sequence"/>
</dbReference>
<accession>A0A6A5TGC1</accession>
<name>A0A6A5TGC1_9PLEO</name>
<reference evidence="3" key="1">
    <citation type="journal article" date="2020" name="Stud. Mycol.">
        <title>101 Dothideomycetes genomes: a test case for predicting lifestyles and emergence of pathogens.</title>
        <authorList>
            <person name="Haridas S."/>
            <person name="Albert R."/>
            <person name="Binder M."/>
            <person name="Bloem J."/>
            <person name="Labutti K."/>
            <person name="Salamov A."/>
            <person name="Andreopoulos B."/>
            <person name="Baker S."/>
            <person name="Barry K."/>
            <person name="Bills G."/>
            <person name="Bluhm B."/>
            <person name="Cannon C."/>
            <person name="Castanera R."/>
            <person name="Culley D."/>
            <person name="Daum C."/>
            <person name="Ezra D."/>
            <person name="Gonzalez J."/>
            <person name="Henrissat B."/>
            <person name="Kuo A."/>
            <person name="Liang C."/>
            <person name="Lipzen A."/>
            <person name="Lutzoni F."/>
            <person name="Magnuson J."/>
            <person name="Mondo S."/>
            <person name="Nolan M."/>
            <person name="Ohm R."/>
            <person name="Pangilinan J."/>
            <person name="Park H.-J."/>
            <person name="Ramirez L."/>
            <person name="Alfaro M."/>
            <person name="Sun H."/>
            <person name="Tritt A."/>
            <person name="Yoshinaga Y."/>
            <person name="Zwiers L.-H."/>
            <person name="Turgeon B."/>
            <person name="Goodwin S."/>
            <person name="Spatafora J."/>
            <person name="Crous P."/>
            <person name="Grigoriev I."/>
        </authorList>
    </citation>
    <scope>NUCLEOTIDE SEQUENCE</scope>
    <source>
        <strain evidence="3">CBS 675.92</strain>
    </source>
</reference>
<organism evidence="3 4">
    <name type="scientific">Byssothecium circinans</name>
    <dbReference type="NCBI Taxonomy" id="147558"/>
    <lineage>
        <taxon>Eukaryota</taxon>
        <taxon>Fungi</taxon>
        <taxon>Dikarya</taxon>
        <taxon>Ascomycota</taxon>
        <taxon>Pezizomycotina</taxon>
        <taxon>Dothideomycetes</taxon>
        <taxon>Pleosporomycetidae</taxon>
        <taxon>Pleosporales</taxon>
        <taxon>Massarineae</taxon>
        <taxon>Massarinaceae</taxon>
        <taxon>Byssothecium</taxon>
    </lineage>
</organism>
<keyword evidence="2" id="KW-0472">Membrane</keyword>
<feature type="transmembrane region" description="Helical" evidence="2">
    <location>
        <begin position="141"/>
        <end position="163"/>
    </location>
</feature>
<feature type="compositionally biased region" description="Low complexity" evidence="1">
    <location>
        <begin position="183"/>
        <end position="197"/>
    </location>
</feature>
<sequence>MAEHSPRSPRSVGREETASPMSFFVSSLHTIDETEVRSLNPSRRSLDAENSSTRSTGYLTALPTWESLRNGNRPRLHIPLPTIPKRVHIRKEGQTPVQEKERIAKEMGVIHRSDSRKLEDRFGASIPDDVEEQEEARYRRLLVWCISTVIAVLIVAIVLGAVLGTIGNVKHSTGPRPSVTEIPAGSTPAPTTPTGEGTDAIPPGATPHIASVSVAGWDVSGLNGYHEVWLFWQNSQGYLSRAAFNSSTGIWTRVSNFTKAKKGTPLAATALNAEWYEGQENYTFTDTKYQTSVTYLDDKNFLNEWIFPDDGPEIGLPGPLSQQKYIAHEDTKIASYWPHIVYQGVTGELRNVYYGCHEKDHCWHERVFRTTQASNGTQLILVPLGNNLASLGIFYQEDGGRFLEYRENYGAVGSLWENSAFSRHIPPNASVAAFSTTRTNDAQDPNLNTYLLWQGSNNTIQMSYSDSGDGWKRPITYPAFAAAENGTALACLTGMTFLEAPLQSGTELARCYFQTGRALREVSFDGDSWNVVGVVPIDS</sequence>
<evidence type="ECO:0000313" key="4">
    <source>
        <dbReference type="Proteomes" id="UP000800035"/>
    </source>
</evidence>
<keyword evidence="2" id="KW-0812">Transmembrane</keyword>
<proteinExistence type="predicted"/>
<gene>
    <name evidence="3" type="ORF">CC80DRAFT_554053</name>
</gene>
<evidence type="ECO:0008006" key="5">
    <source>
        <dbReference type="Google" id="ProtNLM"/>
    </source>
</evidence>
<feature type="compositionally biased region" description="Basic and acidic residues" evidence="1">
    <location>
        <begin position="1"/>
        <end position="17"/>
    </location>
</feature>
<keyword evidence="4" id="KW-1185">Reference proteome</keyword>
<evidence type="ECO:0000256" key="2">
    <source>
        <dbReference type="SAM" id="Phobius"/>
    </source>
</evidence>
<dbReference type="AlphaFoldDB" id="A0A6A5TGC1"/>